<reference evidence="4" key="1">
    <citation type="submission" date="2024-02" db="UniProtKB">
        <authorList>
            <consortium name="WormBaseParasite"/>
        </authorList>
    </citation>
    <scope>IDENTIFICATION</scope>
</reference>
<feature type="compositionally biased region" description="Polar residues" evidence="1">
    <location>
        <begin position="327"/>
        <end position="341"/>
    </location>
</feature>
<feature type="transmembrane region" description="Helical" evidence="2">
    <location>
        <begin position="40"/>
        <end position="59"/>
    </location>
</feature>
<feature type="region of interest" description="Disordered" evidence="1">
    <location>
        <begin position="276"/>
        <end position="341"/>
    </location>
</feature>
<evidence type="ECO:0000256" key="1">
    <source>
        <dbReference type="SAM" id="MobiDB-lite"/>
    </source>
</evidence>
<feature type="transmembrane region" description="Helical" evidence="2">
    <location>
        <begin position="6"/>
        <end position="28"/>
    </location>
</feature>
<keyword evidence="3" id="KW-1185">Reference proteome</keyword>
<evidence type="ECO:0000313" key="4">
    <source>
        <dbReference type="WBParaSite" id="MBELARI_LOCUS6477"/>
    </source>
</evidence>
<dbReference type="Proteomes" id="UP000887575">
    <property type="component" value="Unassembled WGS sequence"/>
</dbReference>
<feature type="transmembrane region" description="Helical" evidence="2">
    <location>
        <begin position="110"/>
        <end position="132"/>
    </location>
</feature>
<evidence type="ECO:0000313" key="3">
    <source>
        <dbReference type="Proteomes" id="UP000887575"/>
    </source>
</evidence>
<keyword evidence="2" id="KW-1133">Transmembrane helix</keyword>
<protein>
    <submittedName>
        <fullName evidence="4">Uncharacterized protein</fullName>
    </submittedName>
</protein>
<sequence>MAVAGLEVELIVSVIEACLILPTMLCVYRFPFYSDNFSRFALGLMLVPEFLQLLARVGFNVSNTFGPWTMAVLTQIRYLSSLCLILSILVQVICLYYGLPDLDFDGATAFKFLSTCVLWLNVSLQILCYYFTDKVDIRFFSVAAWLIFVENSGFSIWILYLLVKLYKKRADFVDPRRGPEAKIVFRNIVVFTEWELIVYFATFEYYVFDPNYADTEFVEVRPPAVWIPYPHGTLWAFLRLLRPTFCIIGIWLWHGSFRYDLRKALRQKGHKATNTITISGDFSGRNEPAPTVARESTSNNRLTPTTIQTPRRGGPPQVAKGPFAQIERQQQRLGTSYMNRR</sequence>
<accession>A0AAF3FL51</accession>
<dbReference type="WBParaSite" id="MBELARI_LOCUS6477">
    <property type="protein sequence ID" value="MBELARI_LOCUS6477"/>
    <property type="gene ID" value="MBELARI_LOCUS6477"/>
</dbReference>
<feature type="transmembrane region" description="Helical" evidence="2">
    <location>
        <begin position="138"/>
        <end position="163"/>
    </location>
</feature>
<keyword evidence="2" id="KW-0812">Transmembrane</keyword>
<dbReference type="AlphaFoldDB" id="A0AAF3FL51"/>
<evidence type="ECO:0000256" key="2">
    <source>
        <dbReference type="SAM" id="Phobius"/>
    </source>
</evidence>
<name>A0AAF3FL51_9BILA</name>
<keyword evidence="2" id="KW-0472">Membrane</keyword>
<organism evidence="3 4">
    <name type="scientific">Mesorhabditis belari</name>
    <dbReference type="NCBI Taxonomy" id="2138241"/>
    <lineage>
        <taxon>Eukaryota</taxon>
        <taxon>Metazoa</taxon>
        <taxon>Ecdysozoa</taxon>
        <taxon>Nematoda</taxon>
        <taxon>Chromadorea</taxon>
        <taxon>Rhabditida</taxon>
        <taxon>Rhabditina</taxon>
        <taxon>Rhabditomorpha</taxon>
        <taxon>Rhabditoidea</taxon>
        <taxon>Rhabditidae</taxon>
        <taxon>Mesorhabditinae</taxon>
        <taxon>Mesorhabditis</taxon>
    </lineage>
</organism>
<proteinExistence type="predicted"/>
<feature type="transmembrane region" description="Helical" evidence="2">
    <location>
        <begin position="184"/>
        <end position="208"/>
    </location>
</feature>
<feature type="compositionally biased region" description="Polar residues" evidence="1">
    <location>
        <begin position="294"/>
        <end position="309"/>
    </location>
</feature>
<feature type="transmembrane region" description="Helical" evidence="2">
    <location>
        <begin position="79"/>
        <end position="98"/>
    </location>
</feature>
<feature type="transmembrane region" description="Helical" evidence="2">
    <location>
        <begin position="234"/>
        <end position="253"/>
    </location>
</feature>